<dbReference type="Pfam" id="PF05742">
    <property type="entry name" value="TANGO2"/>
    <property type="match status" value="1"/>
</dbReference>
<protein>
    <submittedName>
        <fullName evidence="1">NRDE family protein</fullName>
    </submittedName>
</protein>
<dbReference type="Proteomes" id="UP001501166">
    <property type="component" value="Unassembled WGS sequence"/>
</dbReference>
<dbReference type="EMBL" id="BAAACW010000020">
    <property type="protein sequence ID" value="GAA0353579.1"/>
    <property type="molecule type" value="Genomic_DNA"/>
</dbReference>
<organism evidence="1 2">
    <name type="scientific">Alkalibacterium iburiense</name>
    <dbReference type="NCBI Taxonomy" id="290589"/>
    <lineage>
        <taxon>Bacteria</taxon>
        <taxon>Bacillati</taxon>
        <taxon>Bacillota</taxon>
        <taxon>Bacilli</taxon>
        <taxon>Lactobacillales</taxon>
        <taxon>Carnobacteriaceae</taxon>
        <taxon>Alkalibacterium</taxon>
    </lineage>
</organism>
<evidence type="ECO:0000313" key="1">
    <source>
        <dbReference type="EMBL" id="GAA0353579.1"/>
    </source>
</evidence>
<sequence length="256" mass="29357">MCIVTISIQENSNYPLIIVQNRDEAYERDSLPIHFWEDYPDILAGRDVLRGGTWSGITNSVRFASMTNRPFDDFPSIKDSYSRGKLVKDYLSGTDSPSDFLKYVKENRFKYDSFQIVFGTVNELHVYSNATDSHRQFKPGLHSVSNTSDDLSQHRMDRSLDLIGGYLKDYPEPNPDDLIKYFKDTQKAEDLTHFPKEISYEMAKDNSSIFIDGDTFGTVNTTVFLVHKSGHVTVKEMRYDTAGEIETTEKTLKLAR</sequence>
<name>A0ABN0X2P4_9LACT</name>
<dbReference type="RefSeq" id="WP_343753344.1">
    <property type="nucleotide sequence ID" value="NZ_BAAACW010000020.1"/>
</dbReference>
<gene>
    <name evidence="1" type="ORF">GCM10008932_03310</name>
</gene>
<keyword evidence="2" id="KW-1185">Reference proteome</keyword>
<comment type="caution">
    <text evidence="1">The sequence shown here is derived from an EMBL/GenBank/DDBJ whole genome shotgun (WGS) entry which is preliminary data.</text>
</comment>
<proteinExistence type="predicted"/>
<dbReference type="PANTHER" id="PTHR17985">
    <property type="entry name" value="SER/THR-RICH PROTEIN T10 IN DGCR REGION"/>
    <property type="match status" value="1"/>
</dbReference>
<dbReference type="InterPro" id="IPR008551">
    <property type="entry name" value="TANGO2"/>
</dbReference>
<evidence type="ECO:0000313" key="2">
    <source>
        <dbReference type="Proteomes" id="UP001501166"/>
    </source>
</evidence>
<reference evidence="1 2" key="1">
    <citation type="journal article" date="2019" name="Int. J. Syst. Evol. Microbiol.">
        <title>The Global Catalogue of Microorganisms (GCM) 10K type strain sequencing project: providing services to taxonomists for standard genome sequencing and annotation.</title>
        <authorList>
            <consortium name="The Broad Institute Genomics Platform"/>
            <consortium name="The Broad Institute Genome Sequencing Center for Infectious Disease"/>
            <person name="Wu L."/>
            <person name="Ma J."/>
        </authorList>
    </citation>
    <scope>NUCLEOTIDE SEQUENCE [LARGE SCALE GENOMIC DNA]</scope>
    <source>
        <strain evidence="1 2">JCM 12662</strain>
    </source>
</reference>
<accession>A0ABN0X2P4</accession>
<dbReference type="PANTHER" id="PTHR17985:SF8">
    <property type="entry name" value="TRANSPORT AND GOLGI ORGANIZATION PROTEIN 2 HOMOLOG"/>
    <property type="match status" value="1"/>
</dbReference>